<evidence type="ECO:0000256" key="1">
    <source>
        <dbReference type="SAM" id="MobiDB-lite"/>
    </source>
</evidence>
<dbReference type="EMBL" id="BK014999">
    <property type="protein sequence ID" value="DAD86458.1"/>
    <property type="molecule type" value="Genomic_DNA"/>
</dbReference>
<protein>
    <submittedName>
        <fullName evidence="2">Minor capsid protein</fullName>
    </submittedName>
</protein>
<organism evidence="2">
    <name type="scientific">Siphoviridae sp. ctsBB38</name>
    <dbReference type="NCBI Taxonomy" id="2826482"/>
    <lineage>
        <taxon>Viruses</taxon>
        <taxon>Duplodnaviria</taxon>
        <taxon>Heunggongvirae</taxon>
        <taxon>Uroviricota</taxon>
        <taxon>Caudoviricetes</taxon>
    </lineage>
</organism>
<proteinExistence type="predicted"/>
<sequence>MGRTEFSGVGNTQNSIDYFKTLNSQLNSKPRELTKKQQQQIIQVYKKAYMDTINRGIKNAYGDSKAIKNLTAAYSQQIYDELLKVVMKYNSKVANDLADINKQMMQLLMGDGYKQIKDQVDKLVDIVNADTVEQVIRGKLYEDRKGLDKRLWSCTNTSGEKIEDAVASCMAEGMGATDMAENLKQFAMGGHHTWSRNKIREKLGSAYARKYSGGLDYESLRLARTTITHQAQVETINTKRVNPYMGGVQWHSNHEAGRTCDLCNSLDGRLFIIDKEDIPLDHPNGACWLEPVWMINGKKATPEDIAKDMKAWANGEKNSGAMDKIPEYKGLGGTAKPKTKPKTTRVKTTKTKATTTKTKDKAAKINKGIYTPQERAAKYAELYETLEKEMRTTNKKYTVDGVLDALQHAPLDVQDMYLSVGKFQRTNSTAGAFYNPSDFKIHMSFSDDRNLRLRFGEKHRYDVLFHEWGHLIDDQGAGDKVKSYKFSGGNERMYTKLTLKDAVKPTGLAQSFERDMKNWQSKWALEHCNKPLENIPAPLANGKFADFLRKNELYTIALQDAAKGMSAGAVDAGWGHDLKYYTRKASRQISNYDSACIEVSSELWAEINSSMTQPETREFLYENFPEMMKSYEKIVKATLKTIKK</sequence>
<evidence type="ECO:0000313" key="2">
    <source>
        <dbReference type="EMBL" id="DAD86458.1"/>
    </source>
</evidence>
<name>A0A8S5MWJ0_9CAUD</name>
<feature type="region of interest" description="Disordered" evidence="1">
    <location>
        <begin position="323"/>
        <end position="358"/>
    </location>
</feature>
<reference evidence="2" key="1">
    <citation type="journal article" date="2021" name="Proc. Natl. Acad. Sci. U.S.A.">
        <title>A Catalog of Tens of Thousands of Viruses from Human Metagenomes Reveals Hidden Associations with Chronic Diseases.</title>
        <authorList>
            <person name="Tisza M.J."/>
            <person name="Buck C.B."/>
        </authorList>
    </citation>
    <scope>NUCLEOTIDE SEQUENCE</scope>
    <source>
        <strain evidence="2">CtsBB38</strain>
    </source>
</reference>
<accession>A0A8S5MWJ0</accession>
<feature type="compositionally biased region" description="Basic residues" evidence="1">
    <location>
        <begin position="337"/>
        <end position="350"/>
    </location>
</feature>